<evidence type="ECO:0000313" key="6">
    <source>
        <dbReference type="EMBL" id="RLN78048.1"/>
    </source>
</evidence>
<dbReference type="Pfam" id="PF00892">
    <property type="entry name" value="EamA"/>
    <property type="match status" value="1"/>
</dbReference>
<dbReference type="GO" id="GO:0016020">
    <property type="term" value="C:membrane"/>
    <property type="evidence" value="ECO:0007669"/>
    <property type="project" value="InterPro"/>
</dbReference>
<evidence type="ECO:0000259" key="2">
    <source>
        <dbReference type="Pfam" id="PF00892"/>
    </source>
</evidence>
<feature type="transmembrane region" description="Helical" evidence="1">
    <location>
        <begin position="41"/>
        <end position="62"/>
    </location>
</feature>
<name>A0A3R7HGW4_9STRA</name>
<feature type="transmembrane region" description="Helical" evidence="1">
    <location>
        <begin position="123"/>
        <end position="141"/>
    </location>
</feature>
<dbReference type="PANTHER" id="PTHR19346:SF4">
    <property type="entry name" value="SUGAR PHOSPHATE TRANSPORTER DOMAIN-CONTAINING PROTEIN"/>
    <property type="match status" value="1"/>
</dbReference>
<proteinExistence type="predicted"/>
<reference evidence="3" key="1">
    <citation type="journal article" date="2015" name="Genom Data">
        <title>Genome sequences of six Phytophthora species associated with forests in New Zealand.</title>
        <authorList>
            <person name="Studholme D.J."/>
            <person name="McDougal R.L."/>
            <person name="Sambles C."/>
            <person name="Hansen E."/>
            <person name="Hardy G."/>
            <person name="Grant M."/>
            <person name="Ganley R.J."/>
            <person name="Williams N.M."/>
        </authorList>
    </citation>
    <scope>NUCLEOTIDE SEQUENCE</scope>
    <source>
        <strain evidence="3">NZFS 2646</strain>
        <strain evidence="4">NZFS 3630</strain>
    </source>
</reference>
<feature type="transmembrane region" description="Helical" evidence="1">
    <location>
        <begin position="214"/>
        <end position="238"/>
    </location>
</feature>
<dbReference type="Proteomes" id="UP000785171">
    <property type="component" value="Unassembled WGS sequence"/>
</dbReference>
<keyword evidence="1" id="KW-1133">Transmembrane helix</keyword>
<reference evidence="3" key="3">
    <citation type="submission" date="2020-06" db="EMBL/GenBank/DDBJ databases">
        <authorList>
            <person name="Studholme D.J."/>
        </authorList>
    </citation>
    <scope>NUCLEOTIDE SEQUENCE</scope>
    <source>
        <strain evidence="3">NZFS 2646</strain>
        <strain evidence="4">NZFS 3630</strain>
    </source>
</reference>
<feature type="transmembrane region" description="Helical" evidence="1">
    <location>
        <begin position="150"/>
        <end position="168"/>
    </location>
</feature>
<protein>
    <recommendedName>
        <fullName evidence="2">EamA domain-containing protein</fullName>
    </recommendedName>
</protein>
<dbReference type="PANTHER" id="PTHR19346">
    <property type="entry name" value="SUGAR PHOSPHATE TRANSPORTER DOMAIN-CONTAINING PROTEIN"/>
    <property type="match status" value="1"/>
</dbReference>
<keyword evidence="1" id="KW-0472">Membrane</keyword>
<dbReference type="InterPro" id="IPR000620">
    <property type="entry name" value="EamA_dom"/>
</dbReference>
<dbReference type="EMBL" id="JPWV03000180">
    <property type="protein sequence ID" value="KAG2521982.1"/>
    <property type="molecule type" value="Genomic_DNA"/>
</dbReference>
<accession>A0A3R7HGW4</accession>
<dbReference type="EMBL" id="MAYM02000448">
    <property type="protein sequence ID" value="RLN38362.1"/>
    <property type="molecule type" value="Genomic_DNA"/>
</dbReference>
<dbReference type="InterPro" id="IPR037185">
    <property type="entry name" value="EmrE-like"/>
</dbReference>
<dbReference type="Proteomes" id="UP000285624">
    <property type="component" value="Unassembled WGS sequence"/>
</dbReference>
<evidence type="ECO:0000256" key="1">
    <source>
        <dbReference type="SAM" id="Phobius"/>
    </source>
</evidence>
<keyword evidence="7" id="KW-1185">Reference proteome</keyword>
<dbReference type="AlphaFoldDB" id="A0A3R7HGW4"/>
<dbReference type="Proteomes" id="UP000285883">
    <property type="component" value="Unassembled WGS sequence"/>
</dbReference>
<dbReference type="Proteomes" id="UP000792063">
    <property type="component" value="Unassembled WGS sequence"/>
</dbReference>
<dbReference type="EMBL" id="JPWU03000177">
    <property type="protein sequence ID" value="KAG2523602.1"/>
    <property type="molecule type" value="Genomic_DNA"/>
</dbReference>
<dbReference type="EMBL" id="MBDN02000209">
    <property type="protein sequence ID" value="RLN78048.1"/>
    <property type="molecule type" value="Genomic_DNA"/>
</dbReference>
<organism evidence="6 7">
    <name type="scientific">Phytophthora kernoviae</name>
    <dbReference type="NCBI Taxonomy" id="325452"/>
    <lineage>
        <taxon>Eukaryota</taxon>
        <taxon>Sar</taxon>
        <taxon>Stramenopiles</taxon>
        <taxon>Oomycota</taxon>
        <taxon>Peronosporomycetes</taxon>
        <taxon>Peronosporales</taxon>
        <taxon>Peronosporaceae</taxon>
        <taxon>Phytophthora</taxon>
    </lineage>
</organism>
<evidence type="ECO:0000313" key="3">
    <source>
        <dbReference type="EMBL" id="KAG2521982.1"/>
    </source>
</evidence>
<gene>
    <name evidence="5" type="ORF">BBI17_006341</name>
    <name evidence="6" type="ORF">BBO99_00006237</name>
    <name evidence="3" type="ORF">JM16_006039</name>
    <name evidence="4" type="ORF">JM18_005706</name>
</gene>
<comment type="caution">
    <text evidence="6">The sequence shown here is derived from an EMBL/GenBank/DDBJ whole genome shotgun (WGS) entry which is preliminary data.</text>
</comment>
<dbReference type="InterPro" id="IPR026505">
    <property type="entry name" value="Solute_c_fam_35_mem_F3/F4"/>
</dbReference>
<evidence type="ECO:0000313" key="4">
    <source>
        <dbReference type="EMBL" id="KAG2523602.1"/>
    </source>
</evidence>
<evidence type="ECO:0000313" key="8">
    <source>
        <dbReference type="Proteomes" id="UP000285883"/>
    </source>
</evidence>
<dbReference type="SUPFAM" id="SSF103481">
    <property type="entry name" value="Multidrug resistance efflux transporter EmrE"/>
    <property type="match status" value="1"/>
</dbReference>
<keyword evidence="1" id="KW-0812">Transmembrane</keyword>
<feature type="domain" description="EamA" evidence="2">
    <location>
        <begin position="86"/>
        <end position="164"/>
    </location>
</feature>
<sequence length="338" mass="36655">MSSNNCIHGGAVPVLKPQITEHTKLLNQDGVQTTIGFKKPFFIMCFSHAAPAVILPIIFAYYHLCGSLEDRRAGFDVIGVLQRHSVIPFSKLLRLSAFFGGFYLMSDYFWFAAFKNLTVEAGAAILNSIPLFVYCLSICVLREKASARKLCGVLTAFAGVLLVVMYQGGSNPENLADSSVVAGLMMLIAAATSAVFEVLLALTVGDDMNDISTLLVFSGLCGVITIPLWLIGTIFFTYSPFPSLYEPIGFPDAADGVLMLTIAVVMFVINFVCLTISICWTSPLETSVGFMFSIPVSGLVDTVMHHTSFSWECIVGSVLVMSGFVLIEFHSLKPIANH</sequence>
<evidence type="ECO:0000313" key="7">
    <source>
        <dbReference type="Proteomes" id="UP000285624"/>
    </source>
</evidence>
<feature type="transmembrane region" description="Helical" evidence="1">
    <location>
        <begin position="92"/>
        <end position="111"/>
    </location>
</feature>
<reference evidence="7 8" key="2">
    <citation type="submission" date="2018-07" db="EMBL/GenBank/DDBJ databases">
        <title>Genome sequencing of oomycete isolates from Chile give support for New Zealand origin for Phytophthora kernoviae and make available the first Nothophytophthora sp. genome.</title>
        <authorList>
            <person name="Studholme D.J."/>
            <person name="Sanfuentes E."/>
            <person name="Panda P."/>
            <person name="Hill R."/>
            <person name="Sambles C."/>
            <person name="Grant M."/>
            <person name="Williams N.M."/>
            <person name="Mcdougal R.L."/>
        </authorList>
    </citation>
    <scope>NUCLEOTIDE SEQUENCE [LARGE SCALE GENOMIC DNA]</scope>
    <source>
        <strain evidence="5">Chile2</strain>
        <strain evidence="6">Chile4</strain>
    </source>
</reference>
<feature type="transmembrane region" description="Helical" evidence="1">
    <location>
        <begin position="258"/>
        <end position="280"/>
    </location>
</feature>
<dbReference type="Gene3D" id="1.10.3730.20">
    <property type="match status" value="1"/>
</dbReference>
<feature type="transmembrane region" description="Helical" evidence="1">
    <location>
        <begin position="180"/>
        <end position="202"/>
    </location>
</feature>
<evidence type="ECO:0000313" key="5">
    <source>
        <dbReference type="EMBL" id="RLN38362.1"/>
    </source>
</evidence>